<dbReference type="FunCoup" id="A8WQC8">
    <property type="interactions" value="958"/>
</dbReference>
<feature type="transmembrane region" description="Helical" evidence="1">
    <location>
        <begin position="188"/>
        <end position="214"/>
    </location>
</feature>
<keyword evidence="3" id="KW-1185">Reference proteome</keyword>
<dbReference type="RefSeq" id="XP_002636158.1">
    <property type="nucleotide sequence ID" value="XM_002636112.1"/>
</dbReference>
<evidence type="ECO:0000313" key="3">
    <source>
        <dbReference type="Proteomes" id="UP000008549"/>
    </source>
</evidence>
<sequence length="319" mass="36557">MIDCPRHVLSSPEFLKITFHVITIIAIPIHTFGFYCIIRKTPKHMDSVKMLLFNLHCWCVLLDIAITVFGIPYIFLPALAGYQLGFVDAPALVFYLVVTFLTGVSTSIFVIYENRYHILFGRNCSWRFFRKYCIVLSYCLVPLYFVAPIFSVPEQETARKIVWESLSCAPEIPEGHFDFFVISLNIRLMAITIAIAEGVPFFQILIFFSLNFYNLILARQPSGLSRKTTQMQNRLVLALFVQSSVTFVIFLVPVNGIILFVYTGYHNQILNNFVFLAFASHGTVIMVVAHKPYRQFFSLLSIRSSRKATIMVVNSDVRL</sequence>
<dbReference type="AlphaFoldDB" id="A8WQC8"/>
<dbReference type="InterPro" id="IPR053220">
    <property type="entry name" value="Nematode_rcpt-like_serp_H"/>
</dbReference>
<accession>A8WQC8</accession>
<dbReference type="CTD" id="8578153"/>
<feature type="transmembrane region" description="Helical" evidence="1">
    <location>
        <begin position="235"/>
        <end position="263"/>
    </location>
</feature>
<dbReference type="eggNOG" id="ENOG502TGZZ">
    <property type="taxonomic scope" value="Eukaryota"/>
</dbReference>
<keyword evidence="1" id="KW-1133">Transmembrane helix</keyword>
<dbReference type="OMA" id="IMVVAHK"/>
<proteinExistence type="predicted"/>
<feature type="transmembrane region" description="Helical" evidence="1">
    <location>
        <begin position="17"/>
        <end position="38"/>
    </location>
</feature>
<feature type="transmembrane region" description="Helical" evidence="1">
    <location>
        <begin position="50"/>
        <end position="80"/>
    </location>
</feature>
<dbReference type="Proteomes" id="UP000008549">
    <property type="component" value="Unassembled WGS sequence"/>
</dbReference>
<dbReference type="InterPro" id="IPR019422">
    <property type="entry name" value="7TM_GPCR_serpentine_rcpt_Srh"/>
</dbReference>
<dbReference type="KEGG" id="cbr:CBG_01411"/>
<dbReference type="InParanoid" id="A8WQC8"/>
<evidence type="ECO:0000313" key="4">
    <source>
        <dbReference type="WormBase" id="CBG01411"/>
    </source>
</evidence>
<dbReference type="GeneID" id="8578153"/>
<dbReference type="STRING" id="6238.A8WQC8"/>
<protein>
    <submittedName>
        <fullName evidence="2">Protein CBR-SRH-239</fullName>
    </submittedName>
</protein>
<dbReference type="PANTHER" id="PTHR22941">
    <property type="entry name" value="SERPENTINE RECEPTOR"/>
    <property type="match status" value="1"/>
</dbReference>
<evidence type="ECO:0000313" key="2">
    <source>
        <dbReference type="EMBL" id="CAP22686.1"/>
    </source>
</evidence>
<dbReference type="WormBase" id="CBG01411">
    <property type="protein sequence ID" value="CBP25011"/>
    <property type="gene ID" value="WBGene00024656"/>
</dbReference>
<dbReference type="HOGENOM" id="CLU_042960_1_1_1"/>
<organism evidence="2 3">
    <name type="scientific">Caenorhabditis briggsae</name>
    <dbReference type="NCBI Taxonomy" id="6238"/>
    <lineage>
        <taxon>Eukaryota</taxon>
        <taxon>Metazoa</taxon>
        <taxon>Ecdysozoa</taxon>
        <taxon>Nematoda</taxon>
        <taxon>Chromadorea</taxon>
        <taxon>Rhabditida</taxon>
        <taxon>Rhabditina</taxon>
        <taxon>Rhabditomorpha</taxon>
        <taxon>Rhabditoidea</taxon>
        <taxon>Rhabditidae</taxon>
        <taxon>Peloderinae</taxon>
        <taxon>Caenorhabditis</taxon>
    </lineage>
</organism>
<feature type="transmembrane region" description="Helical" evidence="1">
    <location>
        <begin position="269"/>
        <end position="289"/>
    </location>
</feature>
<name>A8WQC8_CAEBR</name>
<reference evidence="2 3" key="2">
    <citation type="journal article" date="2011" name="PLoS Genet.">
        <title>Caenorhabditis briggsae recombinant inbred line genotypes reveal inter-strain incompatibility and the evolution of recombination.</title>
        <authorList>
            <person name="Ross J.A."/>
            <person name="Koboldt D.C."/>
            <person name="Staisch J.E."/>
            <person name="Chamberlin H.M."/>
            <person name="Gupta B.P."/>
            <person name="Miller R.D."/>
            <person name="Baird S.E."/>
            <person name="Haag E.S."/>
        </authorList>
    </citation>
    <scope>NUCLEOTIDE SEQUENCE [LARGE SCALE GENOMIC DNA]</scope>
    <source>
        <strain evidence="2 3">AF16</strain>
    </source>
</reference>
<evidence type="ECO:0000256" key="1">
    <source>
        <dbReference type="SAM" id="Phobius"/>
    </source>
</evidence>
<dbReference type="EMBL" id="HE601256">
    <property type="protein sequence ID" value="CAP22686.1"/>
    <property type="molecule type" value="Genomic_DNA"/>
</dbReference>
<keyword evidence="1" id="KW-0472">Membrane</keyword>
<dbReference type="Pfam" id="PF10318">
    <property type="entry name" value="7TM_GPCR_Srh"/>
    <property type="match status" value="1"/>
</dbReference>
<feature type="transmembrane region" description="Helical" evidence="1">
    <location>
        <begin position="132"/>
        <end position="150"/>
    </location>
</feature>
<keyword evidence="1" id="KW-0812">Transmembrane</keyword>
<dbReference type="PANTHER" id="PTHR22941:SF299">
    <property type="entry name" value="SERPENTINE RECEPTOR, CLASS H"/>
    <property type="match status" value="1"/>
</dbReference>
<reference evidence="2 3" key="1">
    <citation type="journal article" date="2003" name="PLoS Biol.">
        <title>The genome sequence of Caenorhabditis briggsae: a platform for comparative genomics.</title>
        <authorList>
            <person name="Stein L.D."/>
            <person name="Bao Z."/>
            <person name="Blasiar D."/>
            <person name="Blumenthal T."/>
            <person name="Brent M.R."/>
            <person name="Chen N."/>
            <person name="Chinwalla A."/>
            <person name="Clarke L."/>
            <person name="Clee C."/>
            <person name="Coghlan A."/>
            <person name="Coulson A."/>
            <person name="D'Eustachio P."/>
            <person name="Fitch D.H."/>
            <person name="Fulton L.A."/>
            <person name="Fulton R.E."/>
            <person name="Griffiths-Jones S."/>
            <person name="Harris T.W."/>
            <person name="Hillier L.W."/>
            <person name="Kamath R."/>
            <person name="Kuwabara P.E."/>
            <person name="Mardis E.R."/>
            <person name="Marra M.A."/>
            <person name="Miner T.L."/>
            <person name="Minx P."/>
            <person name="Mullikin J.C."/>
            <person name="Plumb R.W."/>
            <person name="Rogers J."/>
            <person name="Schein J.E."/>
            <person name="Sohrmann M."/>
            <person name="Spieth J."/>
            <person name="Stajich J.E."/>
            <person name="Wei C."/>
            <person name="Willey D."/>
            <person name="Wilson R.K."/>
            <person name="Durbin R."/>
            <person name="Waterston R.H."/>
        </authorList>
    </citation>
    <scope>NUCLEOTIDE SEQUENCE [LARGE SCALE GENOMIC DNA]</scope>
    <source>
        <strain evidence="2 3">AF16</strain>
    </source>
</reference>
<gene>
    <name evidence="2" type="primary">Cbr-srh-239</name>
    <name evidence="4" type="ORF">CBG01411</name>
    <name evidence="2" type="ORF">CBG_01411</name>
</gene>
<feature type="transmembrane region" description="Helical" evidence="1">
    <location>
        <begin position="92"/>
        <end position="112"/>
    </location>
</feature>